<dbReference type="SUPFAM" id="SSF88659">
    <property type="entry name" value="Sigma3 and sigma4 domains of RNA polymerase sigma factors"/>
    <property type="match status" value="1"/>
</dbReference>
<dbReference type="SUPFAM" id="SSF88946">
    <property type="entry name" value="Sigma2 domain of RNA polymerase sigma factors"/>
    <property type="match status" value="1"/>
</dbReference>
<gene>
    <name evidence="10" type="ORF">GCM10009606_10500</name>
</gene>
<keyword evidence="5 6" id="KW-0804">Transcription</keyword>
<dbReference type="InterPro" id="IPR014325">
    <property type="entry name" value="RNA_pol_sigma-E_actinobac"/>
</dbReference>
<dbReference type="PANTHER" id="PTHR43133">
    <property type="entry name" value="RNA POLYMERASE ECF-TYPE SIGMA FACTO"/>
    <property type="match status" value="1"/>
</dbReference>
<evidence type="ECO:0000256" key="3">
    <source>
        <dbReference type="ARBA" id="ARBA00023082"/>
    </source>
</evidence>
<evidence type="ECO:0000256" key="1">
    <source>
        <dbReference type="ARBA" id="ARBA00010641"/>
    </source>
</evidence>
<comment type="caution">
    <text evidence="10">The sequence shown here is derived from an EMBL/GenBank/DDBJ whole genome shotgun (WGS) entry which is preliminary data.</text>
</comment>
<evidence type="ECO:0000256" key="7">
    <source>
        <dbReference type="SAM" id="MobiDB-lite"/>
    </source>
</evidence>
<dbReference type="InterPro" id="IPR000838">
    <property type="entry name" value="RNA_pol_sigma70_ECF_CS"/>
</dbReference>
<keyword evidence="4 6" id="KW-0238">DNA-binding</keyword>
<evidence type="ECO:0000256" key="6">
    <source>
        <dbReference type="RuleBase" id="RU000716"/>
    </source>
</evidence>
<dbReference type="RefSeq" id="WP_343906298.1">
    <property type="nucleotide sequence ID" value="NZ_BAAAJE010000002.1"/>
</dbReference>
<reference evidence="11" key="1">
    <citation type="journal article" date="2019" name="Int. J. Syst. Evol. Microbiol.">
        <title>The Global Catalogue of Microorganisms (GCM) 10K type strain sequencing project: providing services to taxonomists for standard genome sequencing and annotation.</title>
        <authorList>
            <consortium name="The Broad Institute Genomics Platform"/>
            <consortium name="The Broad Institute Genome Sequencing Center for Infectious Disease"/>
            <person name="Wu L."/>
            <person name="Ma J."/>
        </authorList>
    </citation>
    <scope>NUCLEOTIDE SEQUENCE [LARGE SCALE GENOMIC DNA]</scope>
    <source>
        <strain evidence="11">JCM 11813</strain>
    </source>
</reference>
<comment type="similarity">
    <text evidence="1 6">Belongs to the sigma-70 factor family. ECF subfamily.</text>
</comment>
<name>A0ABP4EW76_9ACTN</name>
<dbReference type="Proteomes" id="UP001499979">
    <property type="component" value="Unassembled WGS sequence"/>
</dbReference>
<dbReference type="InterPro" id="IPR013324">
    <property type="entry name" value="RNA_pol_sigma_r3/r4-like"/>
</dbReference>
<dbReference type="Gene3D" id="1.10.10.10">
    <property type="entry name" value="Winged helix-like DNA-binding domain superfamily/Winged helix DNA-binding domain"/>
    <property type="match status" value="1"/>
</dbReference>
<evidence type="ECO:0000313" key="11">
    <source>
        <dbReference type="Proteomes" id="UP001499979"/>
    </source>
</evidence>
<dbReference type="Pfam" id="PF08281">
    <property type="entry name" value="Sigma70_r4_2"/>
    <property type="match status" value="1"/>
</dbReference>
<evidence type="ECO:0000256" key="2">
    <source>
        <dbReference type="ARBA" id="ARBA00023015"/>
    </source>
</evidence>
<dbReference type="InterPro" id="IPR014284">
    <property type="entry name" value="RNA_pol_sigma-70_dom"/>
</dbReference>
<keyword evidence="11" id="KW-1185">Reference proteome</keyword>
<dbReference type="InterPro" id="IPR007627">
    <property type="entry name" value="RNA_pol_sigma70_r2"/>
</dbReference>
<dbReference type="InterPro" id="IPR039425">
    <property type="entry name" value="RNA_pol_sigma-70-like"/>
</dbReference>
<protein>
    <recommendedName>
        <fullName evidence="6">RNA polymerase sigma factor</fullName>
    </recommendedName>
</protein>
<dbReference type="PROSITE" id="PS01063">
    <property type="entry name" value="SIGMA70_ECF"/>
    <property type="match status" value="1"/>
</dbReference>
<evidence type="ECO:0000256" key="4">
    <source>
        <dbReference type="ARBA" id="ARBA00023125"/>
    </source>
</evidence>
<evidence type="ECO:0000259" key="9">
    <source>
        <dbReference type="Pfam" id="PF08281"/>
    </source>
</evidence>
<keyword evidence="3 6" id="KW-0731">Sigma factor</keyword>
<evidence type="ECO:0000313" key="10">
    <source>
        <dbReference type="EMBL" id="GAA1132278.1"/>
    </source>
</evidence>
<dbReference type="NCBIfam" id="TIGR02983">
    <property type="entry name" value="SigE-fam_strep"/>
    <property type="match status" value="1"/>
</dbReference>
<feature type="compositionally biased region" description="Basic and acidic residues" evidence="7">
    <location>
        <begin position="89"/>
        <end position="98"/>
    </location>
</feature>
<dbReference type="PANTHER" id="PTHR43133:SF50">
    <property type="entry name" value="ECF RNA POLYMERASE SIGMA FACTOR SIGM"/>
    <property type="match status" value="1"/>
</dbReference>
<dbReference type="InterPro" id="IPR036388">
    <property type="entry name" value="WH-like_DNA-bd_sf"/>
</dbReference>
<dbReference type="EMBL" id="BAAAJE010000002">
    <property type="protein sequence ID" value="GAA1132278.1"/>
    <property type="molecule type" value="Genomic_DNA"/>
</dbReference>
<sequence length="173" mass="19008">MSRSRRRDEEFAEFVAARSPQLYRSAYLLTTTPHAAEDLVQTALAKAYAAWARVSSADDPVAYIHGVLIKSFLSDRRRRSSGELPVADVPERATRDADPAPGTTERLALLAALAELPPLDRAVVVLRYWEDRSVGETASELGLSEAAVKNRSLRALRALRGLLSEPHTNGSNR</sequence>
<dbReference type="InterPro" id="IPR013249">
    <property type="entry name" value="RNA_pol_sigma70_r4_t2"/>
</dbReference>
<dbReference type="InterPro" id="IPR013325">
    <property type="entry name" value="RNA_pol_sigma_r2"/>
</dbReference>
<feature type="region of interest" description="Disordered" evidence="7">
    <location>
        <begin position="78"/>
        <end position="101"/>
    </location>
</feature>
<organism evidence="10 11">
    <name type="scientific">Nocardioides aquiterrae</name>
    <dbReference type="NCBI Taxonomy" id="203799"/>
    <lineage>
        <taxon>Bacteria</taxon>
        <taxon>Bacillati</taxon>
        <taxon>Actinomycetota</taxon>
        <taxon>Actinomycetes</taxon>
        <taxon>Propionibacteriales</taxon>
        <taxon>Nocardioidaceae</taxon>
        <taxon>Nocardioides</taxon>
    </lineage>
</organism>
<feature type="domain" description="RNA polymerase sigma factor 70 region 4 type 2" evidence="9">
    <location>
        <begin position="107"/>
        <end position="159"/>
    </location>
</feature>
<evidence type="ECO:0000259" key="8">
    <source>
        <dbReference type="Pfam" id="PF04542"/>
    </source>
</evidence>
<dbReference type="Gene3D" id="1.10.1740.10">
    <property type="match status" value="1"/>
</dbReference>
<keyword evidence="2 6" id="KW-0805">Transcription regulation</keyword>
<dbReference type="NCBIfam" id="TIGR02937">
    <property type="entry name" value="sigma70-ECF"/>
    <property type="match status" value="1"/>
</dbReference>
<accession>A0ABP4EW76</accession>
<dbReference type="Pfam" id="PF04542">
    <property type="entry name" value="Sigma70_r2"/>
    <property type="match status" value="1"/>
</dbReference>
<proteinExistence type="inferred from homology"/>
<feature type="domain" description="RNA polymerase sigma-70 region 2" evidence="8">
    <location>
        <begin position="15"/>
        <end position="80"/>
    </location>
</feature>
<evidence type="ECO:0000256" key="5">
    <source>
        <dbReference type="ARBA" id="ARBA00023163"/>
    </source>
</evidence>